<evidence type="ECO:0000259" key="1">
    <source>
        <dbReference type="Pfam" id="PF13173"/>
    </source>
</evidence>
<accession>A0A510JK06</accession>
<evidence type="ECO:0000259" key="2">
    <source>
        <dbReference type="Pfam" id="PF13635"/>
    </source>
</evidence>
<dbReference type="KEGG" id="lhf:JCM16775_1314"/>
<dbReference type="Pfam" id="PF13635">
    <property type="entry name" value="DUF4143"/>
    <property type="match status" value="1"/>
</dbReference>
<dbReference type="InterPro" id="IPR025420">
    <property type="entry name" value="DUF4143"/>
</dbReference>
<proteinExistence type="predicted"/>
<dbReference type="Gene3D" id="3.40.50.300">
    <property type="entry name" value="P-loop containing nucleotide triphosphate hydrolases"/>
    <property type="match status" value="1"/>
</dbReference>
<evidence type="ECO:0000313" key="3">
    <source>
        <dbReference type="EMBL" id="BBM38605.1"/>
    </source>
</evidence>
<dbReference type="PANTHER" id="PTHR33295">
    <property type="entry name" value="ATPASE"/>
    <property type="match status" value="1"/>
</dbReference>
<dbReference type="PANTHER" id="PTHR33295:SF20">
    <property type="entry name" value="ATPASE"/>
    <property type="match status" value="1"/>
</dbReference>
<dbReference type="OrthoDB" id="9801684at2"/>
<dbReference type="Pfam" id="PF13173">
    <property type="entry name" value="AAA_14"/>
    <property type="match status" value="1"/>
</dbReference>
<dbReference type="AlphaFoldDB" id="A0A510JK06"/>
<dbReference type="InterPro" id="IPR027417">
    <property type="entry name" value="P-loop_NTPase"/>
</dbReference>
<dbReference type="SUPFAM" id="SSF52540">
    <property type="entry name" value="P-loop containing nucleoside triphosphate hydrolases"/>
    <property type="match status" value="1"/>
</dbReference>
<feature type="domain" description="AAA" evidence="1">
    <location>
        <begin position="20"/>
        <end position="149"/>
    </location>
</feature>
<protein>
    <submittedName>
        <fullName evidence="3">Putative ATPase</fullName>
    </submittedName>
</protein>
<sequence>MVKRTEYLKKLKKIKDMQIIKVITGVRRCGKSTLLSQFRNFLIESGVLEEQIISINFEDLKFEDLKDYKLLYQYINERLVPNKKNYIFIDEIQEVENFQRAVDSLFIKDNTDIYITGSNAMMLSGELATLLSGRYIEISILPLSFSEYLKLDETQDMRQAWNKYFENGGFPYATQINDDDIRKDYLMGIYNTVLLKDIVARNKVQDITLLESVVKFLFENIGNIVSPKKIADTLVSYGRKTTSSTVENYIEALKSSFILYKTGRYDIKGKQHLKSLEKYYIVDIGLRKLLINKKHSDIGHILENIVYLELIRRGYTVYIGKIGDLEIDFIAERNNEREYYQVSATILDENTFKREITPLKKVKDNFQKFIISMDEMNLSEDGIKHINILDFLQNTEQNY</sequence>
<dbReference type="RefSeq" id="WP_026746297.1">
    <property type="nucleotide sequence ID" value="NZ_AP019823.1"/>
</dbReference>
<organism evidence="3 4">
    <name type="scientific">Leptotrichia hofstadii</name>
    <dbReference type="NCBI Taxonomy" id="157688"/>
    <lineage>
        <taxon>Bacteria</taxon>
        <taxon>Fusobacteriati</taxon>
        <taxon>Fusobacteriota</taxon>
        <taxon>Fusobacteriia</taxon>
        <taxon>Fusobacteriales</taxon>
        <taxon>Leptotrichiaceae</taxon>
        <taxon>Leptotrichia</taxon>
    </lineage>
</organism>
<evidence type="ECO:0000313" key="4">
    <source>
        <dbReference type="Proteomes" id="UP000321892"/>
    </source>
</evidence>
<name>A0A510JK06_9FUSO</name>
<gene>
    <name evidence="3" type="ORF">JCM16775_1314</name>
</gene>
<dbReference type="EMBL" id="AP019823">
    <property type="protein sequence ID" value="BBM38605.1"/>
    <property type="molecule type" value="Genomic_DNA"/>
</dbReference>
<dbReference type="InterPro" id="IPR041682">
    <property type="entry name" value="AAA_14"/>
</dbReference>
<keyword evidence="4" id="KW-1185">Reference proteome</keyword>
<dbReference type="Proteomes" id="UP000321892">
    <property type="component" value="Chromosome"/>
</dbReference>
<reference evidence="3 4" key="1">
    <citation type="submission" date="2019-07" db="EMBL/GenBank/DDBJ databases">
        <title>Complete Genome Sequence of Leptotrichia hofstadii Strain JCM16775.</title>
        <authorList>
            <person name="Watanabe S."/>
            <person name="Cui L."/>
        </authorList>
    </citation>
    <scope>NUCLEOTIDE SEQUENCE [LARGE SCALE GENOMIC DNA]</scope>
    <source>
        <strain evidence="3 4">JCM16775</strain>
    </source>
</reference>
<feature type="domain" description="DUF4143" evidence="2">
    <location>
        <begin position="196"/>
        <end position="341"/>
    </location>
</feature>